<dbReference type="AlphaFoldDB" id="A0AAU9J1T6"/>
<comment type="caution">
    <text evidence="1">The sequence shown here is derived from an EMBL/GenBank/DDBJ whole genome shotgun (WGS) entry which is preliminary data.</text>
</comment>
<gene>
    <name evidence="1" type="ORF">BSTOLATCC_MIC21069</name>
</gene>
<sequence>MLFILWKPLLKKLNFSTWQTFLIVFRLRYYQSSTVKLDANNMLYNLSYIYIANNSSIISKPILFGYKFFKFLIFQLL</sequence>
<dbReference type="Proteomes" id="UP001162131">
    <property type="component" value="Unassembled WGS sequence"/>
</dbReference>
<proteinExistence type="predicted"/>
<dbReference type="EMBL" id="CAJZBQ010000020">
    <property type="protein sequence ID" value="CAG9318301.1"/>
    <property type="molecule type" value="Genomic_DNA"/>
</dbReference>
<evidence type="ECO:0000313" key="2">
    <source>
        <dbReference type="Proteomes" id="UP001162131"/>
    </source>
</evidence>
<keyword evidence="2" id="KW-1185">Reference proteome</keyword>
<accession>A0AAU9J1T6</accession>
<reference evidence="1" key="1">
    <citation type="submission" date="2021-09" db="EMBL/GenBank/DDBJ databases">
        <authorList>
            <consortium name="AG Swart"/>
            <person name="Singh M."/>
            <person name="Singh A."/>
            <person name="Seah K."/>
            <person name="Emmerich C."/>
        </authorList>
    </citation>
    <scope>NUCLEOTIDE SEQUENCE</scope>
    <source>
        <strain evidence="1">ATCC30299</strain>
    </source>
</reference>
<evidence type="ECO:0000313" key="1">
    <source>
        <dbReference type="EMBL" id="CAG9318301.1"/>
    </source>
</evidence>
<protein>
    <submittedName>
        <fullName evidence="1">Uncharacterized protein</fullName>
    </submittedName>
</protein>
<name>A0AAU9J1T6_9CILI</name>
<organism evidence="1 2">
    <name type="scientific">Blepharisma stoltei</name>
    <dbReference type="NCBI Taxonomy" id="1481888"/>
    <lineage>
        <taxon>Eukaryota</taxon>
        <taxon>Sar</taxon>
        <taxon>Alveolata</taxon>
        <taxon>Ciliophora</taxon>
        <taxon>Postciliodesmatophora</taxon>
        <taxon>Heterotrichea</taxon>
        <taxon>Heterotrichida</taxon>
        <taxon>Blepharismidae</taxon>
        <taxon>Blepharisma</taxon>
    </lineage>
</organism>